<gene>
    <name evidence="1" type="ORF">SAMN05421799_1168</name>
</gene>
<dbReference type="AlphaFoldDB" id="A0A1N7PQI5"/>
<dbReference type="Gene3D" id="3.30.1780.10">
    <property type="entry name" value="ornithine cyclodeaminase, domain 1"/>
    <property type="match status" value="1"/>
</dbReference>
<dbReference type="EMBL" id="FTOO01000016">
    <property type="protein sequence ID" value="SIT12812.1"/>
    <property type="molecule type" value="Genomic_DNA"/>
</dbReference>
<dbReference type="SUPFAM" id="SSF51735">
    <property type="entry name" value="NAD(P)-binding Rossmann-fold domains"/>
    <property type="match status" value="1"/>
</dbReference>
<dbReference type="RefSeq" id="WP_084182630.1">
    <property type="nucleotide sequence ID" value="NZ_FTOO01000016.1"/>
</dbReference>
<sequence length="253" mass="27718">MGFRVYPALGVDTPEGQQFVAVYGRDGVLEGIVLGDTLGQMRTGAIGGVAMKYMARRDARVLAVIGTGRQAETQLEAAVQVRPFEEIRVYSRHAEKRMAFVCRMSKRLGRDIVDSDRVERCVRGADVVICATNSRTPVFDPTMLASGVHIHTVGPKWVGAHEIPRETVQAATLLVTDSIAQMTSYPESHISTVSMTSVIELGELLSTQPRVEPDRYGISVLFSVGLAGTEVLLAREVLRRVRSEATECNEWKG</sequence>
<evidence type="ECO:0000313" key="2">
    <source>
        <dbReference type="Proteomes" id="UP000186156"/>
    </source>
</evidence>
<accession>A0A1N7PQI5</accession>
<name>A0A1N7PQI5_9BACL</name>
<dbReference type="Gene3D" id="3.40.50.720">
    <property type="entry name" value="NAD(P)-binding Rossmann-like Domain"/>
    <property type="match status" value="1"/>
</dbReference>
<organism evidence="1 2">
    <name type="scientific">Alicyclobacillus vulcanalis</name>
    <dbReference type="NCBI Taxonomy" id="252246"/>
    <lineage>
        <taxon>Bacteria</taxon>
        <taxon>Bacillati</taxon>
        <taxon>Bacillota</taxon>
        <taxon>Bacilli</taxon>
        <taxon>Bacillales</taxon>
        <taxon>Alicyclobacillaceae</taxon>
        <taxon>Alicyclobacillus</taxon>
    </lineage>
</organism>
<keyword evidence="2" id="KW-1185">Reference proteome</keyword>
<dbReference type="PANTHER" id="PTHR13812:SF19">
    <property type="entry name" value="KETIMINE REDUCTASE MU-CRYSTALLIN"/>
    <property type="match status" value="1"/>
</dbReference>
<dbReference type="GO" id="GO:0005737">
    <property type="term" value="C:cytoplasm"/>
    <property type="evidence" value="ECO:0007669"/>
    <property type="project" value="TreeGrafter"/>
</dbReference>
<proteinExistence type="predicted"/>
<dbReference type="Pfam" id="PF02423">
    <property type="entry name" value="OCD_Mu_crystall"/>
    <property type="match status" value="1"/>
</dbReference>
<dbReference type="OrthoDB" id="9792005at2"/>
<evidence type="ECO:0000313" key="1">
    <source>
        <dbReference type="EMBL" id="SIT12812.1"/>
    </source>
</evidence>
<protein>
    <submittedName>
        <fullName evidence="1">Ornithine cyclodeaminase</fullName>
    </submittedName>
</protein>
<reference evidence="2" key="1">
    <citation type="submission" date="2017-01" db="EMBL/GenBank/DDBJ databases">
        <authorList>
            <person name="Varghese N."/>
            <person name="Submissions S."/>
        </authorList>
    </citation>
    <scope>NUCLEOTIDE SEQUENCE [LARGE SCALE GENOMIC DNA]</scope>
    <source>
        <strain evidence="2">DSM 16176</strain>
    </source>
</reference>
<dbReference type="InterPro" id="IPR023401">
    <property type="entry name" value="ODC_N"/>
</dbReference>
<dbReference type="InterPro" id="IPR036291">
    <property type="entry name" value="NAD(P)-bd_dom_sf"/>
</dbReference>
<dbReference type="Proteomes" id="UP000186156">
    <property type="component" value="Unassembled WGS sequence"/>
</dbReference>
<dbReference type="STRING" id="252246.SAMN05421799_1168"/>
<dbReference type="PANTHER" id="PTHR13812">
    <property type="entry name" value="KETIMINE REDUCTASE MU-CRYSTALLIN"/>
    <property type="match status" value="1"/>
</dbReference>
<dbReference type="InterPro" id="IPR003462">
    <property type="entry name" value="ODC_Mu_crystall"/>
</dbReference>